<dbReference type="AlphaFoldDB" id="A0A545THE4"/>
<dbReference type="GO" id="GO:0005524">
    <property type="term" value="F:ATP binding"/>
    <property type="evidence" value="ECO:0007669"/>
    <property type="project" value="InterPro"/>
</dbReference>
<dbReference type="RefSeq" id="WP_142888007.1">
    <property type="nucleotide sequence ID" value="NZ_VIKR01000001.1"/>
</dbReference>
<dbReference type="Proteomes" id="UP000317839">
    <property type="component" value="Unassembled WGS sequence"/>
</dbReference>
<dbReference type="InterPro" id="IPR014001">
    <property type="entry name" value="Helicase_ATP-bd"/>
</dbReference>
<dbReference type="PANTHER" id="PTHR47396">
    <property type="entry name" value="TYPE I RESTRICTION ENZYME ECOKI R PROTEIN"/>
    <property type="match status" value="1"/>
</dbReference>
<name>A0A545THE4_9GAMM</name>
<comment type="caution">
    <text evidence="3">The sequence shown here is derived from an EMBL/GenBank/DDBJ whole genome shotgun (WGS) entry which is preliminary data.</text>
</comment>
<dbReference type="PANTHER" id="PTHR47396:SF1">
    <property type="entry name" value="ATP-DEPENDENT HELICASE IRC3-RELATED"/>
    <property type="match status" value="1"/>
</dbReference>
<dbReference type="InterPro" id="IPR006935">
    <property type="entry name" value="Helicase/UvrB_N"/>
</dbReference>
<feature type="domain" description="Helicase ATP-binding" evidence="1">
    <location>
        <begin position="17"/>
        <end position="175"/>
    </location>
</feature>
<reference evidence="3 4" key="1">
    <citation type="submission" date="2019-06" db="EMBL/GenBank/DDBJ databases">
        <title>Draft genome of Aliikangiella marina GYP-15.</title>
        <authorList>
            <person name="Wang G."/>
        </authorList>
    </citation>
    <scope>NUCLEOTIDE SEQUENCE [LARGE SCALE GENOMIC DNA]</scope>
    <source>
        <strain evidence="3 4">GYP-15</strain>
    </source>
</reference>
<dbReference type="Pfam" id="PF00271">
    <property type="entry name" value="Helicase_C"/>
    <property type="match status" value="1"/>
</dbReference>
<dbReference type="EMBL" id="VIKR01000001">
    <property type="protein sequence ID" value="TQV76647.1"/>
    <property type="molecule type" value="Genomic_DNA"/>
</dbReference>
<evidence type="ECO:0000313" key="3">
    <source>
        <dbReference type="EMBL" id="TQV76647.1"/>
    </source>
</evidence>
<dbReference type="GO" id="GO:0005829">
    <property type="term" value="C:cytosol"/>
    <property type="evidence" value="ECO:0007669"/>
    <property type="project" value="TreeGrafter"/>
</dbReference>
<protein>
    <submittedName>
        <fullName evidence="3">DEAD/DEAH box helicase</fullName>
    </submittedName>
</protein>
<dbReference type="SUPFAM" id="SSF52540">
    <property type="entry name" value="P-loop containing nucleoside triphosphate hydrolases"/>
    <property type="match status" value="1"/>
</dbReference>
<keyword evidence="3" id="KW-0067">ATP-binding</keyword>
<dbReference type="PROSITE" id="PS51194">
    <property type="entry name" value="HELICASE_CTER"/>
    <property type="match status" value="1"/>
</dbReference>
<feature type="domain" description="Helicase C-terminal" evidence="2">
    <location>
        <begin position="236"/>
        <end position="391"/>
    </location>
</feature>
<dbReference type="InterPro" id="IPR001650">
    <property type="entry name" value="Helicase_C-like"/>
</dbReference>
<dbReference type="SMART" id="SM00487">
    <property type="entry name" value="DEXDc"/>
    <property type="match status" value="1"/>
</dbReference>
<dbReference type="GO" id="GO:0003677">
    <property type="term" value="F:DNA binding"/>
    <property type="evidence" value="ECO:0007669"/>
    <property type="project" value="InterPro"/>
</dbReference>
<proteinExistence type="predicted"/>
<evidence type="ECO:0000313" key="4">
    <source>
        <dbReference type="Proteomes" id="UP000317839"/>
    </source>
</evidence>
<dbReference type="Pfam" id="PF04851">
    <property type="entry name" value="ResIII"/>
    <property type="match status" value="1"/>
</dbReference>
<dbReference type="Gene3D" id="3.40.50.300">
    <property type="entry name" value="P-loop containing nucleotide triphosphate hydrolases"/>
    <property type="match status" value="2"/>
</dbReference>
<dbReference type="InterPro" id="IPR027417">
    <property type="entry name" value="P-loop_NTPase"/>
</dbReference>
<accession>A0A545THE4</accession>
<keyword evidence="3" id="KW-0547">Nucleotide-binding</keyword>
<evidence type="ECO:0000259" key="2">
    <source>
        <dbReference type="PROSITE" id="PS51194"/>
    </source>
</evidence>
<keyword evidence="4" id="KW-1185">Reference proteome</keyword>
<dbReference type="PROSITE" id="PS51192">
    <property type="entry name" value="HELICASE_ATP_BIND_1"/>
    <property type="match status" value="1"/>
</dbReference>
<organism evidence="3 4">
    <name type="scientific">Aliikangiella marina</name>
    <dbReference type="NCBI Taxonomy" id="1712262"/>
    <lineage>
        <taxon>Bacteria</taxon>
        <taxon>Pseudomonadati</taxon>
        <taxon>Pseudomonadota</taxon>
        <taxon>Gammaproteobacteria</taxon>
        <taxon>Oceanospirillales</taxon>
        <taxon>Pleioneaceae</taxon>
        <taxon>Aliikangiella</taxon>
    </lineage>
</organism>
<dbReference type="InterPro" id="IPR050742">
    <property type="entry name" value="Helicase_Restrict-Modif_Enz"/>
</dbReference>
<dbReference type="GO" id="GO:0016787">
    <property type="term" value="F:hydrolase activity"/>
    <property type="evidence" value="ECO:0007669"/>
    <property type="project" value="InterPro"/>
</dbReference>
<dbReference type="GO" id="GO:0004386">
    <property type="term" value="F:helicase activity"/>
    <property type="evidence" value="ECO:0007669"/>
    <property type="project" value="UniProtKB-KW"/>
</dbReference>
<sequence length="569" mass="62960">MQLRDYQQKTIDNLYKFWEERPGEFPLVVIPTGGGKTIIFGSLIKRLKREVESIRILVLAHRAELITQAEDKTKKIWAEAPIGVFAASIGRKEIRSITVASRDSLVNALDYCGIFDLIIIDEAHNISPKEESGYQKIINHLRGENPRLMVVGFTATPYRTTGGLIYKTGGRFDKSKLFDGVAYEVKIKLLIDRGYLCVVVAPRTSEISNIDTTGIRTVNNDFVKKELEIAAEKTSVLNAALDEWERLSVGRKLTIFFCVSVHHAMMVSDMLAERGYIVPVLTGDKKITPKTKREKIIEDAENLRIHGIANVGVLTEGTDIPPIDCIAMLRPTKSLGLYVQMVGRGLRPSPETGKQDCLMLDFGGCIDRFGPIDIAQPPAEKAKDKRTKDCPKCSAIIGFYARKCNVCGEQFTPPPFKLCPECGQENAPTAAKCVACDHVFVSHKGKAGTGAILSSEAGYKPVEIRVKKVSGSLHKNISNGQPVIRITFSGGLMNYAYKTLLIGAPGIAGEAAKMDWVQLMKNGAPIPRNAIEAEQILRSGNFFRRIWKVKVNENDKQKEVTEILFHKGA</sequence>
<keyword evidence="3" id="KW-0347">Helicase</keyword>
<dbReference type="OrthoDB" id="9802848at2"/>
<dbReference type="SMART" id="SM00490">
    <property type="entry name" value="HELICc"/>
    <property type="match status" value="1"/>
</dbReference>
<evidence type="ECO:0000259" key="1">
    <source>
        <dbReference type="PROSITE" id="PS51192"/>
    </source>
</evidence>
<gene>
    <name evidence="3" type="ORF">FLL45_01425</name>
</gene>
<keyword evidence="3" id="KW-0378">Hydrolase</keyword>